<dbReference type="AlphaFoldDB" id="A0AAD9RD78"/>
<keyword evidence="2" id="KW-1185">Reference proteome</keyword>
<proteinExistence type="predicted"/>
<evidence type="ECO:0000313" key="2">
    <source>
        <dbReference type="Proteomes" id="UP001258017"/>
    </source>
</evidence>
<name>A0AAD9RD78_9HYME</name>
<reference evidence="1" key="2">
    <citation type="journal article" date="2023" name="Commun. Biol.">
        <title>Intrasexual cuticular hydrocarbon dimorphism in a wasp sheds light on hydrocarbon biosynthesis genes in Hymenoptera.</title>
        <authorList>
            <person name="Moris V.C."/>
            <person name="Podsiadlowski L."/>
            <person name="Martin S."/>
            <person name="Oeyen J.P."/>
            <person name="Donath A."/>
            <person name="Petersen M."/>
            <person name="Wilbrandt J."/>
            <person name="Misof B."/>
            <person name="Liedtke D."/>
            <person name="Thamm M."/>
            <person name="Scheiner R."/>
            <person name="Schmitt T."/>
            <person name="Niehuis O."/>
        </authorList>
    </citation>
    <scope>NUCLEOTIDE SEQUENCE</scope>
    <source>
        <strain evidence="1">GBR_01_08_01A</strain>
    </source>
</reference>
<accession>A0AAD9RD78</accession>
<reference evidence="1" key="1">
    <citation type="submission" date="2021-08" db="EMBL/GenBank/DDBJ databases">
        <authorList>
            <person name="Misof B."/>
            <person name="Oliver O."/>
            <person name="Podsiadlowski L."/>
            <person name="Donath A."/>
            <person name="Peters R."/>
            <person name="Mayer C."/>
            <person name="Rust J."/>
            <person name="Gunkel S."/>
            <person name="Lesny P."/>
            <person name="Martin S."/>
            <person name="Oeyen J.P."/>
            <person name="Petersen M."/>
            <person name="Panagiotis P."/>
            <person name="Wilbrandt J."/>
            <person name="Tanja T."/>
        </authorList>
    </citation>
    <scope>NUCLEOTIDE SEQUENCE</scope>
    <source>
        <strain evidence="1">GBR_01_08_01A</strain>
        <tissue evidence="1">Thorax + abdomen</tissue>
    </source>
</reference>
<dbReference type="Proteomes" id="UP001258017">
    <property type="component" value="Unassembled WGS sequence"/>
</dbReference>
<protein>
    <submittedName>
        <fullName evidence="1">Uncharacterized protein</fullName>
    </submittedName>
</protein>
<comment type="caution">
    <text evidence="1">The sequence shown here is derived from an EMBL/GenBank/DDBJ whole genome shotgun (WGS) entry which is preliminary data.</text>
</comment>
<organism evidence="1 2">
    <name type="scientific">Odynerus spinipes</name>
    <dbReference type="NCBI Taxonomy" id="1348599"/>
    <lineage>
        <taxon>Eukaryota</taxon>
        <taxon>Metazoa</taxon>
        <taxon>Ecdysozoa</taxon>
        <taxon>Arthropoda</taxon>
        <taxon>Hexapoda</taxon>
        <taxon>Insecta</taxon>
        <taxon>Pterygota</taxon>
        <taxon>Neoptera</taxon>
        <taxon>Endopterygota</taxon>
        <taxon>Hymenoptera</taxon>
        <taxon>Apocrita</taxon>
        <taxon>Aculeata</taxon>
        <taxon>Vespoidea</taxon>
        <taxon>Vespidae</taxon>
        <taxon>Eumeninae</taxon>
        <taxon>Odynerus</taxon>
    </lineage>
</organism>
<evidence type="ECO:0000313" key="1">
    <source>
        <dbReference type="EMBL" id="KAK2576861.1"/>
    </source>
</evidence>
<dbReference type="EMBL" id="JAIFRP010004405">
    <property type="protein sequence ID" value="KAK2576861.1"/>
    <property type="molecule type" value="Genomic_DNA"/>
</dbReference>
<sequence>MIAESLGEFFENCAPSNISAFRRMAMRGLTTHFLLRQTQTSRTIISEPYHADMFYGTRRSICVSTIANYLEKL</sequence>
<gene>
    <name evidence="1" type="ORF">KPH14_005492</name>
</gene>